<keyword evidence="3" id="KW-1185">Reference proteome</keyword>
<evidence type="ECO:0000313" key="2">
    <source>
        <dbReference type="EMBL" id="KAB0679958.1"/>
    </source>
</evidence>
<reference evidence="2 3" key="1">
    <citation type="submission" date="2019-09" db="EMBL/GenBank/DDBJ databases">
        <title>YIM 132180 draft genome.</title>
        <authorList>
            <person name="Zhang K."/>
        </authorList>
    </citation>
    <scope>NUCLEOTIDE SEQUENCE [LARGE SCALE GENOMIC DNA]</scope>
    <source>
        <strain evidence="2 3">YIM 132180</strain>
    </source>
</reference>
<dbReference type="InterPro" id="IPR008228">
    <property type="entry name" value="UCP006173"/>
</dbReference>
<dbReference type="InterPro" id="IPR005358">
    <property type="entry name" value="Puta_zinc/iron-chelating_dom"/>
</dbReference>
<dbReference type="NCBIfam" id="NF003501">
    <property type="entry name" value="PRK05170.1-5"/>
    <property type="match status" value="1"/>
</dbReference>
<dbReference type="RefSeq" id="WP_150969649.1">
    <property type="nucleotide sequence ID" value="NZ_VZDO01000007.1"/>
</dbReference>
<organism evidence="2 3">
    <name type="scientific">Plantimonas leprariae</name>
    <dbReference type="NCBI Taxonomy" id="2615207"/>
    <lineage>
        <taxon>Bacteria</taxon>
        <taxon>Pseudomonadati</taxon>
        <taxon>Pseudomonadota</taxon>
        <taxon>Alphaproteobacteria</taxon>
        <taxon>Hyphomicrobiales</taxon>
        <taxon>Aurantimonadaceae</taxon>
        <taxon>Plantimonas</taxon>
    </lineage>
</organism>
<evidence type="ECO:0000256" key="1">
    <source>
        <dbReference type="HAMAP-Rule" id="MF_00676"/>
    </source>
</evidence>
<accession>A0A7V7PPJ4</accession>
<dbReference type="Pfam" id="PF03692">
    <property type="entry name" value="CxxCxxCC"/>
    <property type="match status" value="1"/>
</dbReference>
<dbReference type="PANTHER" id="PTHR37421:SF1">
    <property type="entry name" value="UPF0260 PROTEIN YCGN"/>
    <property type="match status" value="1"/>
</dbReference>
<evidence type="ECO:0000313" key="3">
    <source>
        <dbReference type="Proteomes" id="UP000432089"/>
    </source>
</evidence>
<comment type="caution">
    <text evidence="2">The sequence shown here is derived from an EMBL/GenBank/DDBJ whole genome shotgun (WGS) entry which is preliminary data.</text>
</comment>
<proteinExistence type="inferred from homology"/>
<dbReference type="NCBIfam" id="NF003507">
    <property type="entry name" value="PRK05170.2-5"/>
    <property type="match status" value="1"/>
</dbReference>
<dbReference type="PANTHER" id="PTHR37421">
    <property type="entry name" value="UPF0260 PROTEIN YCGN"/>
    <property type="match status" value="1"/>
</dbReference>
<dbReference type="PIRSF" id="PIRSF006173">
    <property type="entry name" value="UCP006173"/>
    <property type="match status" value="1"/>
</dbReference>
<sequence length="160" mass="18236">MEDGNTPFWKTKTLDEMTPAEWESLCDGCGRCCLNKLEDADTGAIAWTSVACRLLDGEACRCRDYPNRQRTVPDCIPLNPDTVRELTWLPPNCGYRLVAEGRDLYWWHHLVSGDRDTVHEAGVSVRGRTVSEEGMDLDDFERHLANWPGRMPKGAARRKR</sequence>
<dbReference type="AlphaFoldDB" id="A0A7V7PPJ4"/>
<protein>
    <recommendedName>
        <fullName evidence="1">UPF0260 protein F6X38_10315</fullName>
    </recommendedName>
</protein>
<dbReference type="HAMAP" id="MF_00676">
    <property type="entry name" value="UPF0260"/>
    <property type="match status" value="1"/>
</dbReference>
<dbReference type="Proteomes" id="UP000432089">
    <property type="component" value="Unassembled WGS sequence"/>
</dbReference>
<dbReference type="EMBL" id="VZDO01000007">
    <property type="protein sequence ID" value="KAB0679958.1"/>
    <property type="molecule type" value="Genomic_DNA"/>
</dbReference>
<gene>
    <name evidence="2" type="ORF">F6X38_10315</name>
</gene>
<name>A0A7V7PPJ4_9HYPH</name>
<comment type="similarity">
    <text evidence="1">Belongs to the UPF0260 family.</text>
</comment>